<dbReference type="InterPro" id="IPR011009">
    <property type="entry name" value="Kinase-like_dom_sf"/>
</dbReference>
<dbReference type="GO" id="GO:0035861">
    <property type="term" value="C:site of double-strand break"/>
    <property type="evidence" value="ECO:0007669"/>
    <property type="project" value="TreeGrafter"/>
</dbReference>
<keyword evidence="6 9" id="KW-0067">ATP-binding</keyword>
<dbReference type="EMBL" id="AMKT01000059">
    <property type="protein sequence ID" value="OXG17730.1"/>
    <property type="molecule type" value="Genomic_DNA"/>
</dbReference>
<dbReference type="PROSITE" id="PS00107">
    <property type="entry name" value="PROTEIN_KINASE_ATP"/>
    <property type="match status" value="1"/>
</dbReference>
<dbReference type="PROSITE" id="PS50011">
    <property type="entry name" value="PROTEIN_KINASE_DOM"/>
    <property type="match status" value="1"/>
</dbReference>
<dbReference type="EC" id="2.7.11.1" evidence="1"/>
<evidence type="ECO:0000256" key="7">
    <source>
        <dbReference type="ARBA" id="ARBA00047899"/>
    </source>
</evidence>
<evidence type="ECO:0000256" key="5">
    <source>
        <dbReference type="ARBA" id="ARBA00022777"/>
    </source>
</evidence>
<proteinExistence type="predicted"/>
<dbReference type="GO" id="GO:0007095">
    <property type="term" value="P:mitotic G2 DNA damage checkpoint signaling"/>
    <property type="evidence" value="ECO:0007669"/>
    <property type="project" value="TreeGrafter"/>
</dbReference>
<dbReference type="SUPFAM" id="SSF56112">
    <property type="entry name" value="Protein kinase-like (PK-like)"/>
    <property type="match status" value="1"/>
</dbReference>
<protein>
    <recommendedName>
        <fullName evidence="1">non-specific serine/threonine protein kinase</fullName>
        <ecNumber evidence="1">2.7.11.1</ecNumber>
    </recommendedName>
</protein>
<dbReference type="FunFam" id="1.10.510.10:FF:000707">
    <property type="entry name" value="CAMK/CAMKL/CHK1 protein kinase"/>
    <property type="match status" value="1"/>
</dbReference>
<dbReference type="SMART" id="SM00220">
    <property type="entry name" value="S_TKc"/>
    <property type="match status" value="1"/>
</dbReference>
<dbReference type="Pfam" id="PF00069">
    <property type="entry name" value="Pkinase"/>
    <property type="match status" value="1"/>
</dbReference>
<keyword evidence="3" id="KW-0808">Transferase</keyword>
<feature type="domain" description="Protein kinase" evidence="10">
    <location>
        <begin position="52"/>
        <end position="325"/>
    </location>
</feature>
<dbReference type="InterPro" id="IPR008271">
    <property type="entry name" value="Ser/Thr_kinase_AS"/>
</dbReference>
<organism evidence="11 12">
    <name type="scientific">Cryptococcus neoformans Tu259-1</name>
    <dbReference type="NCBI Taxonomy" id="1230072"/>
    <lineage>
        <taxon>Eukaryota</taxon>
        <taxon>Fungi</taxon>
        <taxon>Dikarya</taxon>
        <taxon>Basidiomycota</taxon>
        <taxon>Agaricomycotina</taxon>
        <taxon>Tremellomycetes</taxon>
        <taxon>Tremellales</taxon>
        <taxon>Cryptococcaceae</taxon>
        <taxon>Cryptococcus</taxon>
        <taxon>Cryptococcus neoformans species complex</taxon>
    </lineage>
</organism>
<dbReference type="AlphaFoldDB" id="A0A854QAC4"/>
<gene>
    <name evidence="11" type="ORF">C361_04721</name>
</gene>
<dbReference type="PANTHER" id="PTHR43895:SF32">
    <property type="entry name" value="SERINE_THREONINE-PROTEIN KINASE CHK1"/>
    <property type="match status" value="1"/>
</dbReference>
<comment type="catalytic activity">
    <reaction evidence="8">
        <text>L-seryl-[protein] + ATP = O-phospho-L-seryl-[protein] + ADP + H(+)</text>
        <dbReference type="Rhea" id="RHEA:17989"/>
        <dbReference type="Rhea" id="RHEA-COMP:9863"/>
        <dbReference type="Rhea" id="RHEA-COMP:11604"/>
        <dbReference type="ChEBI" id="CHEBI:15378"/>
        <dbReference type="ChEBI" id="CHEBI:29999"/>
        <dbReference type="ChEBI" id="CHEBI:30616"/>
        <dbReference type="ChEBI" id="CHEBI:83421"/>
        <dbReference type="ChEBI" id="CHEBI:456216"/>
        <dbReference type="EC" id="2.7.11.1"/>
    </reaction>
</comment>
<keyword evidence="2" id="KW-0723">Serine/threonine-protein kinase</keyword>
<keyword evidence="4 9" id="KW-0547">Nucleotide-binding</keyword>
<evidence type="ECO:0000256" key="9">
    <source>
        <dbReference type="PROSITE-ProRule" id="PRU10141"/>
    </source>
</evidence>
<dbReference type="GO" id="GO:0005634">
    <property type="term" value="C:nucleus"/>
    <property type="evidence" value="ECO:0007669"/>
    <property type="project" value="TreeGrafter"/>
</dbReference>
<feature type="binding site" evidence="9">
    <location>
        <position position="81"/>
    </location>
    <ligand>
        <name>ATP</name>
        <dbReference type="ChEBI" id="CHEBI:30616"/>
    </ligand>
</feature>
<comment type="caution">
    <text evidence="11">The sequence shown here is derived from an EMBL/GenBank/DDBJ whole genome shotgun (WGS) entry which is preliminary data.</text>
</comment>
<dbReference type="PANTHER" id="PTHR43895">
    <property type="entry name" value="CALCIUM/CALMODULIN-DEPENDENT PROTEIN KINASE KINASE-RELATED"/>
    <property type="match status" value="1"/>
</dbReference>
<evidence type="ECO:0000256" key="6">
    <source>
        <dbReference type="ARBA" id="ARBA00022840"/>
    </source>
</evidence>
<dbReference type="GO" id="GO:0005737">
    <property type="term" value="C:cytoplasm"/>
    <property type="evidence" value="ECO:0007669"/>
    <property type="project" value="TreeGrafter"/>
</dbReference>
<dbReference type="OrthoDB" id="539158at2759"/>
<dbReference type="InterPro" id="IPR017441">
    <property type="entry name" value="Protein_kinase_ATP_BS"/>
</dbReference>
<dbReference type="Proteomes" id="UP000199727">
    <property type="component" value="Unassembled WGS sequence"/>
</dbReference>
<evidence type="ECO:0000259" key="10">
    <source>
        <dbReference type="PROSITE" id="PS50011"/>
    </source>
</evidence>
<accession>A0A854QAC4</accession>
<evidence type="ECO:0000256" key="8">
    <source>
        <dbReference type="ARBA" id="ARBA00048679"/>
    </source>
</evidence>
<dbReference type="GO" id="GO:0004674">
    <property type="term" value="F:protein serine/threonine kinase activity"/>
    <property type="evidence" value="ECO:0007669"/>
    <property type="project" value="UniProtKB-KW"/>
</dbReference>
<dbReference type="PROSITE" id="PS00108">
    <property type="entry name" value="PROTEIN_KINASE_ST"/>
    <property type="match status" value="1"/>
</dbReference>
<dbReference type="Gene3D" id="1.10.510.10">
    <property type="entry name" value="Transferase(Phosphotransferase) domain 1"/>
    <property type="match status" value="1"/>
</dbReference>
<sequence>MMSTDASRKQKSAASISFPSNISQGPAVLFYDPGNISMEVDQAPNYPDIQGYYLSREIGGGGFSKVYRAVHRQTRGLAACKVINLYVNPAWGLGTPNIKELQKEVQVHKALKNPYILEFLHHETIKIDNPDHYTPGLYMLLELAVGGDLFDKIAPDVGVPEDLAKFYFAQMVAGVEFIHAKGIAHRDLKPENLLLAANGNLKITDFGLCAVFRHKGKTRLLSGRCGSLPYVAPELGVPAGQGYAAEPVDIWGMGVVLYTLLVGNTPWDEPSESSPEFCAYRTGELFNYDPWTRIRGQALDILKGLLCIDPQQRLTISGIKHHPWCMTQSQLRREQLSEALTQGIRQEGMMAYADPVFRSGESQAYAASRGARMAGDTDWLNKEESQFMRGTGNITQSGDLMTITTRFWMALPPNEAFQILAAFLQSDVADANGSVRAVAAPSAPGDSFSGSHGAGGVIKLHKAAGHQYVEGKVVVLPSDSLAAEGQSLVIMQRAKGSILHWRALWWSVVRANELQDYVIRGDM</sequence>
<dbReference type="InterPro" id="IPR000719">
    <property type="entry name" value="Prot_kinase_dom"/>
</dbReference>
<evidence type="ECO:0000313" key="11">
    <source>
        <dbReference type="EMBL" id="OXG17730.1"/>
    </source>
</evidence>
<evidence type="ECO:0000256" key="2">
    <source>
        <dbReference type="ARBA" id="ARBA00022527"/>
    </source>
</evidence>
<reference evidence="11 12" key="1">
    <citation type="submission" date="2017-06" db="EMBL/GenBank/DDBJ databases">
        <title>Global population genomics of the pathogenic fungus Cryptococcus neoformans var. grubii.</title>
        <authorList>
            <person name="Cuomo C."/>
            <person name="Litvintseva A."/>
            <person name="Chen Y."/>
            <person name="Young S."/>
            <person name="Zeng Q."/>
            <person name="Chapman S."/>
            <person name="Gujja S."/>
            <person name="Saif S."/>
            <person name="Birren B."/>
        </authorList>
    </citation>
    <scope>NUCLEOTIDE SEQUENCE [LARGE SCALE GENOMIC DNA]</scope>
    <source>
        <strain evidence="11 12">Tu259-1</strain>
    </source>
</reference>
<evidence type="ECO:0000256" key="3">
    <source>
        <dbReference type="ARBA" id="ARBA00022679"/>
    </source>
</evidence>
<name>A0A854QAC4_CRYNE</name>
<comment type="catalytic activity">
    <reaction evidence="7">
        <text>L-threonyl-[protein] + ATP = O-phospho-L-threonyl-[protein] + ADP + H(+)</text>
        <dbReference type="Rhea" id="RHEA:46608"/>
        <dbReference type="Rhea" id="RHEA-COMP:11060"/>
        <dbReference type="Rhea" id="RHEA-COMP:11605"/>
        <dbReference type="ChEBI" id="CHEBI:15378"/>
        <dbReference type="ChEBI" id="CHEBI:30013"/>
        <dbReference type="ChEBI" id="CHEBI:30616"/>
        <dbReference type="ChEBI" id="CHEBI:61977"/>
        <dbReference type="ChEBI" id="CHEBI:456216"/>
        <dbReference type="EC" id="2.7.11.1"/>
    </reaction>
</comment>
<evidence type="ECO:0000256" key="1">
    <source>
        <dbReference type="ARBA" id="ARBA00012513"/>
    </source>
</evidence>
<evidence type="ECO:0000313" key="12">
    <source>
        <dbReference type="Proteomes" id="UP000199727"/>
    </source>
</evidence>
<evidence type="ECO:0000256" key="4">
    <source>
        <dbReference type="ARBA" id="ARBA00022741"/>
    </source>
</evidence>
<keyword evidence="5 11" id="KW-0418">Kinase</keyword>
<dbReference type="GO" id="GO:0005524">
    <property type="term" value="F:ATP binding"/>
    <property type="evidence" value="ECO:0007669"/>
    <property type="project" value="UniProtKB-UniRule"/>
</dbReference>